<dbReference type="AlphaFoldDB" id="A0AAV2YV50"/>
<keyword evidence="2" id="KW-1185">Reference proteome</keyword>
<name>A0AAV2YV50_9STRA</name>
<gene>
    <name evidence="1" type="ORF">N0F65_003981</name>
</gene>
<protein>
    <submittedName>
        <fullName evidence="1">Uncharacterized protein</fullName>
    </submittedName>
</protein>
<reference evidence="1" key="1">
    <citation type="submission" date="2022-11" db="EMBL/GenBank/DDBJ databases">
        <authorList>
            <person name="Morgan W.R."/>
            <person name="Tartar A."/>
        </authorList>
    </citation>
    <scope>NUCLEOTIDE SEQUENCE</scope>
    <source>
        <strain evidence="1">ARSEF 373</strain>
    </source>
</reference>
<dbReference type="EMBL" id="DAKRPA010000097">
    <property type="protein sequence ID" value="DAZ98765.1"/>
    <property type="molecule type" value="Genomic_DNA"/>
</dbReference>
<sequence>MELFPRLVSGRFVMKCMEIEHQCSWGIRSGSSRPGALVSRGLFRRQSSPSAMSFLIVFIIRGQYQSS</sequence>
<proteinExistence type="predicted"/>
<comment type="caution">
    <text evidence="1">The sequence shown here is derived from an EMBL/GenBank/DDBJ whole genome shotgun (WGS) entry which is preliminary data.</text>
</comment>
<dbReference type="Proteomes" id="UP001146120">
    <property type="component" value="Unassembled WGS sequence"/>
</dbReference>
<accession>A0AAV2YV50</accession>
<evidence type="ECO:0000313" key="2">
    <source>
        <dbReference type="Proteomes" id="UP001146120"/>
    </source>
</evidence>
<evidence type="ECO:0000313" key="1">
    <source>
        <dbReference type="EMBL" id="DAZ98765.1"/>
    </source>
</evidence>
<organism evidence="1 2">
    <name type="scientific">Lagenidium giganteum</name>
    <dbReference type="NCBI Taxonomy" id="4803"/>
    <lineage>
        <taxon>Eukaryota</taxon>
        <taxon>Sar</taxon>
        <taxon>Stramenopiles</taxon>
        <taxon>Oomycota</taxon>
        <taxon>Peronosporomycetes</taxon>
        <taxon>Pythiales</taxon>
        <taxon>Pythiaceae</taxon>
    </lineage>
</organism>
<reference evidence="1" key="2">
    <citation type="journal article" date="2023" name="Microbiol Resour">
        <title>Decontamination and Annotation of the Draft Genome Sequence of the Oomycete Lagenidium giganteum ARSEF 373.</title>
        <authorList>
            <person name="Morgan W.R."/>
            <person name="Tartar A."/>
        </authorList>
    </citation>
    <scope>NUCLEOTIDE SEQUENCE</scope>
    <source>
        <strain evidence="1">ARSEF 373</strain>
    </source>
</reference>